<accession>A0ABW7AND6</accession>
<reference evidence="3 4" key="1">
    <citation type="submission" date="2024-10" db="EMBL/GenBank/DDBJ databases">
        <authorList>
            <person name="Topkara A.R."/>
            <person name="Saygin H."/>
        </authorList>
    </citation>
    <scope>NUCLEOTIDE SEQUENCE [LARGE SCALE GENOMIC DNA]</scope>
    <source>
        <strain evidence="3 4">M3C6</strain>
    </source>
</reference>
<evidence type="ECO:0000256" key="1">
    <source>
        <dbReference type="SAM" id="MobiDB-lite"/>
    </source>
</evidence>
<keyword evidence="2" id="KW-0732">Signal</keyword>
<dbReference type="InterPro" id="IPR051923">
    <property type="entry name" value="Glycosyl_Hydrolase_39"/>
</dbReference>
<gene>
    <name evidence="3" type="ORF">ACFLIM_31675</name>
</gene>
<name>A0ABW7AND6_9ACTN</name>
<organism evidence="3 4">
    <name type="scientific">Nonomuraea marmarensis</name>
    <dbReference type="NCBI Taxonomy" id="3351344"/>
    <lineage>
        <taxon>Bacteria</taxon>
        <taxon>Bacillati</taxon>
        <taxon>Actinomycetota</taxon>
        <taxon>Actinomycetes</taxon>
        <taxon>Streptosporangiales</taxon>
        <taxon>Streptosporangiaceae</taxon>
        <taxon>Nonomuraea</taxon>
    </lineage>
</organism>
<keyword evidence="4" id="KW-1185">Reference proteome</keyword>
<proteinExistence type="predicted"/>
<comment type="caution">
    <text evidence="3">The sequence shown here is derived from an EMBL/GenBank/DDBJ whole genome shotgun (WGS) entry which is preliminary data.</text>
</comment>
<dbReference type="InterPro" id="IPR017853">
    <property type="entry name" value="GH"/>
</dbReference>
<dbReference type="RefSeq" id="WP_393171719.1">
    <property type="nucleotide sequence ID" value="NZ_JBICRM010000023.1"/>
</dbReference>
<evidence type="ECO:0000313" key="4">
    <source>
        <dbReference type="Proteomes" id="UP001603978"/>
    </source>
</evidence>
<protein>
    <submittedName>
        <fullName evidence="3">Xylan 1,4-beta-xylosidase</fullName>
    </submittedName>
</protein>
<evidence type="ECO:0000256" key="2">
    <source>
        <dbReference type="SAM" id="SignalP"/>
    </source>
</evidence>
<feature type="signal peptide" evidence="2">
    <location>
        <begin position="1"/>
        <end position="29"/>
    </location>
</feature>
<evidence type="ECO:0000313" key="3">
    <source>
        <dbReference type="EMBL" id="MFG1707775.1"/>
    </source>
</evidence>
<feature type="chain" id="PRO_5045969979" evidence="2">
    <location>
        <begin position="30"/>
        <end position="460"/>
    </location>
</feature>
<dbReference type="PANTHER" id="PTHR12631:SF10">
    <property type="entry name" value="BETA-XYLOSIDASE-LIKE PROTEIN-RELATED"/>
    <property type="match status" value="1"/>
</dbReference>
<sequence>MVSSNGGWTRRRLGRLTASAAVVAALALAAASCGFIDPDEPGGPAVQESSAAPRAASESEIGKPPAVDPGWPRWGFTHTGVSANNVTQQFEQDVAQSLARTPMLQNQHIMGFGALNPEPYPRQYFWEDLDSRLNLMKESGGTQIITLCCAPDWMKGGPEGPTEESAWDEHLEDAPYPEHYDDFARLAATVATRYKDVKYFMVWNEFKGFWKDHAKPADYKGYTELYNKVYDAVKAARPDAKVGGPYLGFDSNSDGESELQGPWGVVNQNAIDAFEYWFKNKKGADFIVVDGASPTDAHELIPDEFGALAKFGAVTKWLREKTGDLPIWWSEWYFVPEDGTTWPEKKRLAVQAASMIEFAESGAATALYWNPQTKEGPCAACLWDPRTGAEMPTGQLVSNFTKWFPADAKLQQVTSSDPKVRVLAQPQQLLLVNTADAAVTTTVDGKEFALQPYEIKWSGR</sequence>
<dbReference type="Proteomes" id="UP001603978">
    <property type="component" value="Unassembled WGS sequence"/>
</dbReference>
<dbReference type="SUPFAM" id="SSF51445">
    <property type="entry name" value="(Trans)glycosidases"/>
    <property type="match status" value="1"/>
</dbReference>
<dbReference type="PANTHER" id="PTHR12631">
    <property type="entry name" value="ALPHA-L-IDURONIDASE"/>
    <property type="match status" value="1"/>
</dbReference>
<feature type="region of interest" description="Disordered" evidence="1">
    <location>
        <begin position="40"/>
        <end position="71"/>
    </location>
</feature>
<feature type="compositionally biased region" description="Low complexity" evidence="1">
    <location>
        <begin position="48"/>
        <end position="59"/>
    </location>
</feature>
<dbReference type="Gene3D" id="3.20.20.80">
    <property type="entry name" value="Glycosidases"/>
    <property type="match status" value="1"/>
</dbReference>
<dbReference type="EMBL" id="JBICRM010000023">
    <property type="protein sequence ID" value="MFG1707775.1"/>
    <property type="molecule type" value="Genomic_DNA"/>
</dbReference>